<keyword evidence="2" id="KW-1185">Reference proteome</keyword>
<gene>
    <name evidence="1" type="ORF">Vadar_011847</name>
</gene>
<evidence type="ECO:0000313" key="1">
    <source>
        <dbReference type="EMBL" id="KAH7851456.1"/>
    </source>
</evidence>
<evidence type="ECO:0000313" key="2">
    <source>
        <dbReference type="Proteomes" id="UP000828048"/>
    </source>
</evidence>
<comment type="caution">
    <text evidence="1">The sequence shown here is derived from an EMBL/GenBank/DDBJ whole genome shotgun (WGS) entry which is preliminary data.</text>
</comment>
<name>A0ACB7YD41_9ERIC</name>
<dbReference type="EMBL" id="CM037158">
    <property type="protein sequence ID" value="KAH7851456.1"/>
    <property type="molecule type" value="Genomic_DNA"/>
</dbReference>
<accession>A0ACB7YD41</accession>
<organism evidence="1 2">
    <name type="scientific">Vaccinium darrowii</name>
    <dbReference type="NCBI Taxonomy" id="229202"/>
    <lineage>
        <taxon>Eukaryota</taxon>
        <taxon>Viridiplantae</taxon>
        <taxon>Streptophyta</taxon>
        <taxon>Embryophyta</taxon>
        <taxon>Tracheophyta</taxon>
        <taxon>Spermatophyta</taxon>
        <taxon>Magnoliopsida</taxon>
        <taxon>eudicotyledons</taxon>
        <taxon>Gunneridae</taxon>
        <taxon>Pentapetalae</taxon>
        <taxon>asterids</taxon>
        <taxon>Ericales</taxon>
        <taxon>Ericaceae</taxon>
        <taxon>Vaccinioideae</taxon>
        <taxon>Vaccinieae</taxon>
        <taxon>Vaccinium</taxon>
    </lineage>
</organism>
<reference evidence="1 2" key="1">
    <citation type="journal article" date="2021" name="Hortic Res">
        <title>High-quality reference genome and annotation aids understanding of berry development for evergreen blueberry (Vaccinium darrowii).</title>
        <authorList>
            <person name="Yu J."/>
            <person name="Hulse-Kemp A.M."/>
            <person name="Babiker E."/>
            <person name="Staton M."/>
        </authorList>
    </citation>
    <scope>NUCLEOTIDE SEQUENCE [LARGE SCALE GENOMIC DNA]</scope>
    <source>
        <strain evidence="2">cv. NJ 8807/NJ 8810</strain>
        <tissue evidence="1">Young leaf</tissue>
    </source>
</reference>
<dbReference type="Proteomes" id="UP000828048">
    <property type="component" value="Chromosome 8"/>
</dbReference>
<protein>
    <submittedName>
        <fullName evidence="1">Uncharacterized protein</fullName>
    </submittedName>
</protein>
<proteinExistence type="predicted"/>
<sequence>MNSLDYETDGSNFASASPPTQPVANQSEISGVIPFIEKFQDPIPTSVLKMSSDLVKLAVKLFKLILKYMGVDSPVEVSLEERIELVGQIYKQALKHADLRDELFAQILKQTRNNPDKQYLIRVWELMYLCASCMPPSTDIGGFLSEYVRNEAEGANNDPDIQVLALSTLNTLKSSSNNGPRQKLPGREEIKALLIGKQLNTTVFFLDETFEEITYGIGTTVADAVEELAGIIKLEAYSSFGLFECRKAVAGSKSPEPGNEEYIGLDDKRYIGDLLSDFNAAKDPAKGDMMTRKLVFRKKFFRESDEAIGAPVFVYLSYVQENLTKNEARQQFIRILKALPYGHSVFFTVRKSEDPLGLLPGKFTLAINNRGVHFFRPVPIEYLHSAELREIMQFGSSTTAVFFKMRVANVLQVFQFETKQGEEICASLKIHINDVMQRNNSIAKSPTSGSTNGDLSDKFRPANGDAYEKRIEELSKALEESKRNANQLLDEEREKQNQEAKLREELEGLKGMLRSEKQNLMEVTSDLDKLRSLCDQKDSALQAALSEKRDMEERLATRSNRVFESNASKELVEVNKKLLEELREKQKQEVKLLEELEGLKGILRSEKQNLMEVSSDRDKLRSLCDQKDFALQDALSEKRSMEVMLATHSNTVSERSVKKERVDENNKVLQKIQEELNASRLKLHASEESRKRLVKEKKMLDEKIVWLEKQRAEEVGILQENYEQENNATNLQVSELLDKLEEVTRVLAVTQSSLVIKDKELSALKNDLKELEELREMKKDIDRKNEKTSALLMKQGAQLSDLETLYKEEQVLRKQYFNTIEDMKGKIRVFCRVRPLTENEMTQRERNVLQTIDEYTIEHPWRDDIKQHLYDRVFDGIATQEEVFDDTRYLVQSAVDGYNVCVFAYGQTGSGKTFTIYGSEDNPGLTPQAAAELFKLLKRDSKFVTFSLKVYMVELYQDVLVDLLLPKNAKRLKLDIKKDSKGMVFIDNVTVVSISTLDELNSIIRRGSEQRHTSGTSSNEHSSRSHVILSIVVESTNLQTQSVARGKLSFVDLAGSERTKKSGSHGVQLKEAQSINKSLSAIGDVISALFSGNQHIPYRNHKLTMLMSDSLGGNAKTLMFVNISPAESNIEETNNSLTYASRVRAVTNDPKKNVSSKEVLRLKKLLAYWKEKAGRKGDNEDLEEILEERSITETDLRNFFFNLKEDQIGIGNQSYIFRRIINHHRILPAPLAAEMKGVALSLLNLPAEIKGRNIDVIAGSGYMAPSKINPHYEALGLYDISSSDAVEAFCTQLDASSEQRKTITKYAQAIHELAMDIMHKIVEAMGLSTLSFEAWPCQFRINKYNFTPETVGSTGVQIHTDSSFLTILQDDENVGGLEVMNKSGEFVAVEPMPGSLVVNFGDIATIWSNGRFRNIRHRVQCKEATLRLSIASFLLGPKETPVEAPPELVDSEHPRLYVPFTYGDFRMLRVSNKLHAGEALDLLRINSSKTVEA</sequence>